<feature type="domain" description="Phage head morphogenesis" evidence="1">
    <location>
        <begin position="150"/>
        <end position="261"/>
    </location>
</feature>
<evidence type="ECO:0000313" key="3">
    <source>
        <dbReference type="Proteomes" id="UP000326611"/>
    </source>
</evidence>
<name>A0A5E7STT1_PSEFL</name>
<dbReference type="Proteomes" id="UP000326611">
    <property type="component" value="Unassembled WGS sequence"/>
</dbReference>
<accession>A0A5E7STT1</accession>
<dbReference type="Pfam" id="PF04233">
    <property type="entry name" value="Phage_Mu_F"/>
    <property type="match status" value="1"/>
</dbReference>
<dbReference type="InterPro" id="IPR006528">
    <property type="entry name" value="Phage_head_morphogenesis_dom"/>
</dbReference>
<dbReference type="NCBIfam" id="TIGR01641">
    <property type="entry name" value="phageSPP1_gp7"/>
    <property type="match status" value="1"/>
</dbReference>
<dbReference type="PIRSF" id="PIRSF034565">
    <property type="entry name" value="UCP034565"/>
    <property type="match status" value="1"/>
</dbReference>
<proteinExistence type="predicted"/>
<dbReference type="RefSeq" id="WP_150771160.1">
    <property type="nucleotide sequence ID" value="NZ_CABVIY010000004.1"/>
</dbReference>
<gene>
    <name evidence="2" type="ORF">PS918_03125</name>
</gene>
<evidence type="ECO:0000313" key="2">
    <source>
        <dbReference type="EMBL" id="VVP89836.1"/>
    </source>
</evidence>
<dbReference type="InterPro" id="IPR017029">
    <property type="entry name" value="Phage_head_put"/>
</dbReference>
<dbReference type="EMBL" id="CABVIY010000004">
    <property type="protein sequence ID" value="VVP89836.1"/>
    <property type="molecule type" value="Genomic_DNA"/>
</dbReference>
<dbReference type="AlphaFoldDB" id="A0A5E7STT1"/>
<reference evidence="2 3" key="1">
    <citation type="submission" date="2019-09" db="EMBL/GenBank/DDBJ databases">
        <authorList>
            <person name="Chandra G."/>
            <person name="Truman W A."/>
        </authorList>
    </citation>
    <scope>NUCLEOTIDE SEQUENCE [LARGE SCALE GENOMIC DNA]</scope>
    <source>
        <strain evidence="2">PS918</strain>
    </source>
</reference>
<dbReference type="OrthoDB" id="8614104at2"/>
<sequence length="355" mass="39580">MATAPVLIEATIRHQVMLEQLKSGEAEKIAKYLREIDKVVRDQLSRGDLTEWGRDRFEKMLAEVDGQILAIYARYARQLNSDLVDIAEYEAAFETRSLDQVLVNYSAVAPTLPALRAAIKARPLQVQGAGGGKLLDSFVEDWTSTERSRIINAIRLGFSQGLTNFQIIQSIRGTKAANYSDGILAINSRNADAIVRTAVQHVSNVARFETWAANRDVVTGYRWVSTLDSRTTQVCRSLDGRVFSMGNGPMPPAHIRCRSTTAAELDARFDFLKKGATRSSKDGYIDADLTYYDWLAKQPASFQDQAIGKARGKLFRDGGLSVERFTALQLDRRFKPLTLEQLKAIEPLAFERAGI</sequence>
<evidence type="ECO:0000259" key="1">
    <source>
        <dbReference type="Pfam" id="PF04233"/>
    </source>
</evidence>
<organism evidence="2 3">
    <name type="scientific">Pseudomonas fluorescens</name>
    <dbReference type="NCBI Taxonomy" id="294"/>
    <lineage>
        <taxon>Bacteria</taxon>
        <taxon>Pseudomonadati</taxon>
        <taxon>Pseudomonadota</taxon>
        <taxon>Gammaproteobacteria</taxon>
        <taxon>Pseudomonadales</taxon>
        <taxon>Pseudomonadaceae</taxon>
        <taxon>Pseudomonas</taxon>
    </lineage>
</organism>
<protein>
    <recommendedName>
        <fullName evidence="1">Phage head morphogenesis domain-containing protein</fullName>
    </recommendedName>
</protein>